<evidence type="ECO:0000313" key="1">
    <source>
        <dbReference type="EMBL" id="SUZ79724.1"/>
    </source>
</evidence>
<dbReference type="AlphaFoldDB" id="A0A381QLB1"/>
<reference evidence="1" key="1">
    <citation type="submission" date="2018-05" db="EMBL/GenBank/DDBJ databases">
        <authorList>
            <person name="Lanie J.A."/>
            <person name="Ng W.-L."/>
            <person name="Kazmierczak K.M."/>
            <person name="Andrzejewski T.M."/>
            <person name="Davidsen T.M."/>
            <person name="Wayne K.J."/>
            <person name="Tettelin H."/>
            <person name="Glass J.I."/>
            <person name="Rusch D."/>
            <person name="Podicherti R."/>
            <person name="Tsui H.-C.T."/>
            <person name="Winkler M.E."/>
        </authorList>
    </citation>
    <scope>NUCLEOTIDE SEQUENCE</scope>
</reference>
<proteinExistence type="predicted"/>
<name>A0A381QLB1_9ZZZZ</name>
<gene>
    <name evidence="1" type="ORF">METZ01_LOCUS32578</name>
</gene>
<dbReference type="EMBL" id="UINC01001398">
    <property type="protein sequence ID" value="SUZ79724.1"/>
    <property type="molecule type" value="Genomic_DNA"/>
</dbReference>
<protein>
    <recommendedName>
        <fullName evidence="2">Transporter</fullName>
    </recommendedName>
</protein>
<evidence type="ECO:0008006" key="2">
    <source>
        <dbReference type="Google" id="ProtNLM"/>
    </source>
</evidence>
<accession>A0A381QLB1</accession>
<sequence>MLQKSVLFLFIFFSLSINSQNLQEILNISLDKPNGTARFESMGGAFGALGGDLSAINVNPAGSSVFNDNEYGLTLGTERKSNKSLFFNNSKKINNNKFSVNQGGGVWLLKNFGGGNINKISFGINAQTNNSFNNSFEVVGRNKSNSIDKFFLNNSLGFNSSDLSVGNNETIAGVYKYLGENFGYSAQQAFLAYQAYLISYDKDSNSFYSLANYSEGVDQQYISESKGVNTKYNINFAVQFKENYYFGLNINTHEIYINNFIRHQESNFATNSAITGITFENNLVTQGEGISIQLGGIAKINSFRLGLSYQSPTWYNLWDETYQYLETKSIDKDGVNYQDKIDPRVINSYPKYKLTTPSSITTSAAFIFGKLGLLSLDIISRDYSKIKAKPNRDFLNTNRKIENQLTNTIDIRLGTEIRIEKFSLRAGYGKIGSPYSGSIGVNNHSKIIDDSKLYSFGMGYDFGETLINFSYKILESNKHHQLFDSGLTDFAKINSNNSASTLSIVFKF</sequence>
<organism evidence="1">
    <name type="scientific">marine metagenome</name>
    <dbReference type="NCBI Taxonomy" id="408172"/>
    <lineage>
        <taxon>unclassified sequences</taxon>
        <taxon>metagenomes</taxon>
        <taxon>ecological metagenomes</taxon>
    </lineage>
</organism>
<dbReference type="Gene3D" id="2.40.160.60">
    <property type="entry name" value="Outer membrane protein transport protein (OMPP1/FadL/TodX)"/>
    <property type="match status" value="1"/>
</dbReference>